<keyword evidence="8" id="KW-0443">Lipid metabolism</keyword>
<gene>
    <name evidence="11" type="ORF">WM2015_1903</name>
</gene>
<dbReference type="PRINTS" id="PR00959">
    <property type="entry name" value="MEVGALKINASE"/>
</dbReference>
<keyword evidence="7" id="KW-0460">Magnesium</keyword>
<reference evidence="11 12" key="1">
    <citation type="submission" date="2015-07" db="EMBL/GenBank/DDBJ databases">
        <authorList>
            <person name="Noorani M."/>
        </authorList>
    </citation>
    <scope>NUCLEOTIDE SEQUENCE [LARGE SCALE GENOMIC DNA]</scope>
    <source>
        <strain evidence="11 12">KCTC 42284</strain>
    </source>
</reference>
<keyword evidence="5" id="KW-0418">Kinase</keyword>
<keyword evidence="4" id="KW-0547">Nucleotide-binding</keyword>
<comment type="pathway">
    <text evidence="9">Isoprenoid biosynthesis; isopentenyl diphosphate biosynthesis via mevalonate pathway; isopentenyl diphosphate from (R)-mevalonate: step 1/3.</text>
</comment>
<keyword evidence="6" id="KW-0067">ATP-binding</keyword>
<keyword evidence="2" id="KW-0444">Lipid biosynthesis</keyword>
<evidence type="ECO:0000256" key="1">
    <source>
        <dbReference type="ARBA" id="ARBA00022490"/>
    </source>
</evidence>
<dbReference type="EMBL" id="CP012154">
    <property type="protein sequence ID" value="AKS42269.1"/>
    <property type="molecule type" value="Genomic_DNA"/>
</dbReference>
<dbReference type="SUPFAM" id="SSF55060">
    <property type="entry name" value="GHMP Kinase, C-terminal domain"/>
    <property type="match status" value="1"/>
</dbReference>
<evidence type="ECO:0000256" key="4">
    <source>
        <dbReference type="ARBA" id="ARBA00022741"/>
    </source>
</evidence>
<dbReference type="InterPro" id="IPR036554">
    <property type="entry name" value="GHMP_kinase_C_sf"/>
</dbReference>
<dbReference type="STRING" id="1579979.WM2015_1903"/>
<protein>
    <recommendedName>
        <fullName evidence="10">GHMP kinase N-terminal domain-containing protein</fullName>
    </recommendedName>
</protein>
<evidence type="ECO:0000256" key="6">
    <source>
        <dbReference type="ARBA" id="ARBA00022840"/>
    </source>
</evidence>
<evidence type="ECO:0000256" key="8">
    <source>
        <dbReference type="ARBA" id="ARBA00023098"/>
    </source>
</evidence>
<dbReference type="AlphaFoldDB" id="A0A0K0XX47"/>
<accession>A0A0K0XX47</accession>
<dbReference type="Pfam" id="PF00288">
    <property type="entry name" value="GHMP_kinases_N"/>
    <property type="match status" value="1"/>
</dbReference>
<dbReference type="KEGG" id="wma:WM2015_1903"/>
<evidence type="ECO:0000259" key="10">
    <source>
        <dbReference type="Pfam" id="PF00288"/>
    </source>
</evidence>
<dbReference type="InterPro" id="IPR006205">
    <property type="entry name" value="Mev_gal_kin"/>
</dbReference>
<evidence type="ECO:0000256" key="7">
    <source>
        <dbReference type="ARBA" id="ARBA00022842"/>
    </source>
</evidence>
<dbReference type="Gene3D" id="3.30.230.10">
    <property type="match status" value="1"/>
</dbReference>
<sequence>MSMLAQAPGKAVLIGEYAVTDGGAALSLAVDRHARVRLSACGHGGCRISAPELGLSSVAFTIDPDSGVLWDRRAAGFERLQRTAGLISHRVLELQQAGFELEPFRLDIDTRALYLSHDARLIKLGLGSSSAVAVAVDAAIGGHAGQAAEDADQALARLLPPYRHGQGGEGSGIDLATSLYGGLIEFRPTASGAEVRPLDLPANLELRFAWTGAPASTPALLARYRAWSRETPRKARQWQLAAAQIVADARAAIQAGDAASLVACLGEYGDRMGTMGDWMGVNLLDGQHAAIMEQAERLGLAAKPSGAGVGDLALIAGTEPDRMLDMSRWLAQRGIPELVMQVDRNGVRLERSESGGDSGR</sequence>
<evidence type="ECO:0000256" key="5">
    <source>
        <dbReference type="ARBA" id="ARBA00022777"/>
    </source>
</evidence>
<dbReference type="GO" id="GO:0005829">
    <property type="term" value="C:cytosol"/>
    <property type="evidence" value="ECO:0007669"/>
    <property type="project" value="TreeGrafter"/>
</dbReference>
<evidence type="ECO:0000256" key="2">
    <source>
        <dbReference type="ARBA" id="ARBA00022516"/>
    </source>
</evidence>
<dbReference type="SUPFAM" id="SSF54211">
    <property type="entry name" value="Ribosomal protein S5 domain 2-like"/>
    <property type="match status" value="1"/>
</dbReference>
<dbReference type="PANTHER" id="PTHR43290">
    <property type="entry name" value="MEVALONATE KINASE"/>
    <property type="match status" value="1"/>
</dbReference>
<dbReference type="OrthoDB" id="1522677at2"/>
<name>A0A0K0XX47_9GAMM</name>
<dbReference type="RefSeq" id="WP_049725844.1">
    <property type="nucleotide sequence ID" value="NZ_CP012154.1"/>
</dbReference>
<keyword evidence="3" id="KW-0808">Transferase</keyword>
<dbReference type="Proteomes" id="UP000066624">
    <property type="component" value="Chromosome"/>
</dbReference>
<dbReference type="GO" id="GO:0004496">
    <property type="term" value="F:mevalonate kinase activity"/>
    <property type="evidence" value="ECO:0007669"/>
    <property type="project" value="InterPro"/>
</dbReference>
<evidence type="ECO:0000256" key="3">
    <source>
        <dbReference type="ARBA" id="ARBA00022679"/>
    </source>
</evidence>
<proteinExistence type="predicted"/>
<dbReference type="InterPro" id="IPR006204">
    <property type="entry name" value="GHMP_kinase_N_dom"/>
</dbReference>
<dbReference type="PANTHER" id="PTHR43290:SF2">
    <property type="entry name" value="MEVALONATE KINASE"/>
    <property type="match status" value="1"/>
</dbReference>
<dbReference type="Gene3D" id="3.30.70.890">
    <property type="entry name" value="GHMP kinase, C-terminal domain"/>
    <property type="match status" value="1"/>
</dbReference>
<organism evidence="11 12">
    <name type="scientific">Wenzhouxiangella marina</name>
    <dbReference type="NCBI Taxonomy" id="1579979"/>
    <lineage>
        <taxon>Bacteria</taxon>
        <taxon>Pseudomonadati</taxon>
        <taxon>Pseudomonadota</taxon>
        <taxon>Gammaproteobacteria</taxon>
        <taxon>Chromatiales</taxon>
        <taxon>Wenzhouxiangellaceae</taxon>
        <taxon>Wenzhouxiangella</taxon>
    </lineage>
</organism>
<feature type="domain" description="GHMP kinase N-terminal" evidence="10">
    <location>
        <begin position="122"/>
        <end position="182"/>
    </location>
</feature>
<keyword evidence="12" id="KW-1185">Reference proteome</keyword>
<evidence type="ECO:0000256" key="9">
    <source>
        <dbReference type="ARBA" id="ARBA00029438"/>
    </source>
</evidence>
<evidence type="ECO:0000313" key="12">
    <source>
        <dbReference type="Proteomes" id="UP000066624"/>
    </source>
</evidence>
<dbReference type="GO" id="GO:0005524">
    <property type="term" value="F:ATP binding"/>
    <property type="evidence" value="ECO:0007669"/>
    <property type="project" value="UniProtKB-KW"/>
</dbReference>
<dbReference type="InterPro" id="IPR020568">
    <property type="entry name" value="Ribosomal_Su5_D2-typ_SF"/>
</dbReference>
<dbReference type="InterPro" id="IPR014721">
    <property type="entry name" value="Ribsml_uS5_D2-typ_fold_subgr"/>
</dbReference>
<keyword evidence="1" id="KW-0963">Cytoplasm</keyword>
<evidence type="ECO:0000313" key="11">
    <source>
        <dbReference type="EMBL" id="AKS42269.1"/>
    </source>
</evidence>
<dbReference type="GO" id="GO:0019287">
    <property type="term" value="P:isopentenyl diphosphate biosynthetic process, mevalonate pathway"/>
    <property type="evidence" value="ECO:0007669"/>
    <property type="project" value="UniProtKB-UniPathway"/>
</dbReference>
<dbReference type="UniPathway" id="UPA00057">
    <property type="reaction ID" value="UER00098"/>
</dbReference>